<sequence>MTNQRIKIFSHNDLDGFGAPFILKEVQSVMFPEVDFDITNIGAGKIDEELDYWFTHTDLGAYSDLYIMDMTPDSEHTFNELNQHFANHWLIFDHHETEADARQKYSANAVTVNSDQEQSATSLVWHWLKNQPRFSKLSAEYQSQLGVVVELIRAYDTWDWQNDPTLASEIKTGADELDQLFWFYPIDYSAQFIQKVLHDGWEKYRQANQLLIQTLNDRRTHYLHHHLKDVLIDELDGHRWGFVYADDYKSEIAHQLLQEHPDAEAAMVISPKSVSLRSNGKLDVAQFAEKYFHGGGHAEAAGGRIDINMIQVGEQAVIDHVKEAIHSSQQEAKAQQDTLADNIDPAVADKLAALFGKKE</sequence>
<dbReference type="InterPro" id="IPR052968">
    <property type="entry name" value="Nucleotide_metab_enz"/>
</dbReference>
<dbReference type="PANTHER" id="PTHR42146:SF1">
    <property type="entry name" value="OLIGORIBONUCLEASE NRNB"/>
    <property type="match status" value="1"/>
</dbReference>
<evidence type="ECO:0000259" key="1">
    <source>
        <dbReference type="Pfam" id="PF02272"/>
    </source>
</evidence>
<dbReference type="Gene3D" id="3.10.310.30">
    <property type="match status" value="1"/>
</dbReference>
<dbReference type="Pfam" id="PF02272">
    <property type="entry name" value="DHHA1"/>
    <property type="match status" value="1"/>
</dbReference>
<organism evidence="2 3">
    <name type="scientific">Limosilactobacillus coleohominis</name>
    <dbReference type="NCBI Taxonomy" id="181675"/>
    <lineage>
        <taxon>Bacteria</taxon>
        <taxon>Bacillati</taxon>
        <taxon>Bacillota</taxon>
        <taxon>Bacilli</taxon>
        <taxon>Lactobacillales</taxon>
        <taxon>Lactobacillaceae</taxon>
        <taxon>Limosilactobacillus</taxon>
    </lineage>
</organism>
<comment type="caution">
    <text evidence="2">The sequence shown here is derived from an EMBL/GenBank/DDBJ whole genome shotgun (WGS) entry which is preliminary data.</text>
</comment>
<dbReference type="InterPro" id="IPR003156">
    <property type="entry name" value="DHHA1_dom"/>
</dbReference>
<dbReference type="InterPro" id="IPR038763">
    <property type="entry name" value="DHH_sf"/>
</dbReference>
<dbReference type="RefSeq" id="WP_204784449.1">
    <property type="nucleotide sequence ID" value="NZ_CALVGD010000088.1"/>
</dbReference>
<name>A0ABS2GXJ4_9LACO</name>
<dbReference type="EMBL" id="JACJKU010000003">
    <property type="protein sequence ID" value="MBM6939995.1"/>
    <property type="molecule type" value="Genomic_DNA"/>
</dbReference>
<dbReference type="SUPFAM" id="SSF64182">
    <property type="entry name" value="DHH phosphoesterases"/>
    <property type="match status" value="1"/>
</dbReference>
<reference evidence="2 3" key="1">
    <citation type="journal article" date="2021" name="Sci. Rep.">
        <title>The distribution of antibiotic resistance genes in chicken gut microbiota commensals.</title>
        <authorList>
            <person name="Juricova H."/>
            <person name="Matiasovicova J."/>
            <person name="Kubasova T."/>
            <person name="Cejkova D."/>
            <person name="Rychlik I."/>
        </authorList>
    </citation>
    <scope>NUCLEOTIDE SEQUENCE [LARGE SCALE GENOMIC DNA]</scope>
    <source>
        <strain evidence="2 3">An574</strain>
    </source>
</reference>
<feature type="domain" description="DHHA1" evidence="1">
    <location>
        <begin position="257"/>
        <end position="311"/>
    </location>
</feature>
<dbReference type="Proteomes" id="UP000785625">
    <property type="component" value="Unassembled WGS sequence"/>
</dbReference>
<keyword evidence="3" id="KW-1185">Reference proteome</keyword>
<dbReference type="PANTHER" id="PTHR42146">
    <property type="entry name" value="3',5'-CYCLIC-NUCLEOTIDE PHOSPHODIESTERASE"/>
    <property type="match status" value="1"/>
</dbReference>
<proteinExistence type="predicted"/>
<evidence type="ECO:0000313" key="3">
    <source>
        <dbReference type="Proteomes" id="UP000785625"/>
    </source>
</evidence>
<protein>
    <submittedName>
        <fullName evidence="2">Phosphoesterase</fullName>
    </submittedName>
</protein>
<accession>A0ABS2GXJ4</accession>
<evidence type="ECO:0000313" key="2">
    <source>
        <dbReference type="EMBL" id="MBM6939995.1"/>
    </source>
</evidence>
<gene>
    <name evidence="2" type="ORF">H5975_00570</name>
</gene>